<keyword evidence="2 4" id="KW-0808">Transferase</keyword>
<dbReference type="GO" id="GO:0016757">
    <property type="term" value="F:glycosyltransferase activity"/>
    <property type="evidence" value="ECO:0007669"/>
    <property type="project" value="UniProtKB-KW"/>
</dbReference>
<keyword evidence="5" id="KW-1185">Reference proteome</keyword>
<reference evidence="5" key="1">
    <citation type="journal article" date="2019" name="Int. J. Syst. Evol. Microbiol.">
        <title>The Global Catalogue of Microorganisms (GCM) 10K type strain sequencing project: providing services to taxonomists for standard genome sequencing and annotation.</title>
        <authorList>
            <consortium name="The Broad Institute Genomics Platform"/>
            <consortium name="The Broad Institute Genome Sequencing Center for Infectious Disease"/>
            <person name="Wu L."/>
            <person name="Ma J."/>
        </authorList>
    </citation>
    <scope>NUCLEOTIDE SEQUENCE [LARGE SCALE GENOMIC DNA]</scope>
    <source>
        <strain evidence="5">CGMCC 4.1469</strain>
    </source>
</reference>
<sequence length="361" mass="40027">MKLALIRRQYSATGGAELYVQRLLGALAAAGHETHLFAEKWQGQADGVQFHSVAVEGARAERPLRFAEAVNAALQHGRFDCVFSLERTLKQDVYRAGDGLHRVWLQRRRQFAPWWKRPLVGRGAFHRNMLALEAQTFDPANTRHIIVNSEMVRGEIAQHFPAFPQERVHTIRNGVNVQRFRSVPRSVARTRFGLGEDDFVLVFVGSGWERKGLPWLLKFMAAHSGDPRLKLLVVTRDRMRGKIPPNVILTGPLSDVEAAYAAADVLTFLPIYEPCSNVVSEALASGIPVVTTSFNGASELIEPGINGHVLSDPADMAALGTCIRHWRERGSAAPVKTRLPLDLEQNVGLTLQVLEQTVKAA</sequence>
<evidence type="ECO:0000259" key="3">
    <source>
        <dbReference type="Pfam" id="PF13439"/>
    </source>
</evidence>
<dbReference type="Proteomes" id="UP001596052">
    <property type="component" value="Unassembled WGS sequence"/>
</dbReference>
<evidence type="ECO:0000256" key="1">
    <source>
        <dbReference type="ARBA" id="ARBA00022676"/>
    </source>
</evidence>
<dbReference type="Gene3D" id="3.40.50.2000">
    <property type="entry name" value="Glycogen Phosphorylase B"/>
    <property type="match status" value="2"/>
</dbReference>
<dbReference type="RefSeq" id="WP_377164594.1">
    <property type="nucleotide sequence ID" value="NZ_JBHSMQ010000002.1"/>
</dbReference>
<feature type="domain" description="Glycosyltransferase subfamily 4-like N-terminal" evidence="3">
    <location>
        <begin position="14"/>
        <end position="179"/>
    </location>
</feature>
<dbReference type="InterPro" id="IPR028098">
    <property type="entry name" value="Glyco_trans_4-like_N"/>
</dbReference>
<dbReference type="SUPFAM" id="SSF53756">
    <property type="entry name" value="UDP-Glycosyltransferase/glycogen phosphorylase"/>
    <property type="match status" value="1"/>
</dbReference>
<gene>
    <name evidence="4" type="ORF">ACFQDI_06365</name>
</gene>
<proteinExistence type="predicted"/>
<evidence type="ECO:0000313" key="5">
    <source>
        <dbReference type="Proteomes" id="UP001596052"/>
    </source>
</evidence>
<dbReference type="CDD" id="cd03801">
    <property type="entry name" value="GT4_PimA-like"/>
    <property type="match status" value="1"/>
</dbReference>
<keyword evidence="1 4" id="KW-0328">Glycosyltransferase</keyword>
<dbReference type="PANTHER" id="PTHR12526">
    <property type="entry name" value="GLYCOSYLTRANSFERASE"/>
    <property type="match status" value="1"/>
</dbReference>
<dbReference type="Pfam" id="PF13439">
    <property type="entry name" value="Glyco_transf_4"/>
    <property type="match status" value="1"/>
</dbReference>
<accession>A0ABW0KMB4</accession>
<dbReference type="Pfam" id="PF13692">
    <property type="entry name" value="Glyco_trans_1_4"/>
    <property type="match status" value="1"/>
</dbReference>
<dbReference type="EC" id="2.4.-.-" evidence="4"/>
<organism evidence="4 5">
    <name type="scientific">Prosthecobacter fluviatilis</name>
    <dbReference type="NCBI Taxonomy" id="445931"/>
    <lineage>
        <taxon>Bacteria</taxon>
        <taxon>Pseudomonadati</taxon>
        <taxon>Verrucomicrobiota</taxon>
        <taxon>Verrucomicrobiia</taxon>
        <taxon>Verrucomicrobiales</taxon>
        <taxon>Verrucomicrobiaceae</taxon>
        <taxon>Prosthecobacter</taxon>
    </lineage>
</organism>
<comment type="caution">
    <text evidence="4">The sequence shown here is derived from an EMBL/GenBank/DDBJ whole genome shotgun (WGS) entry which is preliminary data.</text>
</comment>
<evidence type="ECO:0000313" key="4">
    <source>
        <dbReference type="EMBL" id="MFC5454475.1"/>
    </source>
</evidence>
<dbReference type="PANTHER" id="PTHR12526:SF510">
    <property type="entry name" value="D-INOSITOL 3-PHOSPHATE GLYCOSYLTRANSFERASE"/>
    <property type="match status" value="1"/>
</dbReference>
<evidence type="ECO:0000256" key="2">
    <source>
        <dbReference type="ARBA" id="ARBA00022679"/>
    </source>
</evidence>
<dbReference type="EMBL" id="JBHSMQ010000002">
    <property type="protein sequence ID" value="MFC5454475.1"/>
    <property type="molecule type" value="Genomic_DNA"/>
</dbReference>
<name>A0ABW0KMB4_9BACT</name>
<protein>
    <submittedName>
        <fullName evidence="4">Glycosyltransferase family 4 protein</fullName>
        <ecNumber evidence="4">2.4.-.-</ecNumber>
    </submittedName>
</protein>